<gene>
    <name evidence="2" type="ordered locus">MCRO_0205</name>
</gene>
<organism evidence="2 3">
    <name type="scientific">Mycoplasma crocodyli (strain ATCC 51981 / MP145)</name>
    <dbReference type="NCBI Taxonomy" id="512564"/>
    <lineage>
        <taxon>Bacteria</taxon>
        <taxon>Bacillati</taxon>
        <taxon>Mycoplasmatota</taxon>
        <taxon>Mollicutes</taxon>
        <taxon>Mycoplasmataceae</taxon>
        <taxon>Mycoplasma</taxon>
    </lineage>
</organism>
<dbReference type="KEGG" id="mcd:MCRO_0205"/>
<dbReference type="HOGENOM" id="CLU_2330703_0_0_14"/>
<evidence type="ECO:0000313" key="3">
    <source>
        <dbReference type="Proteomes" id="UP000001845"/>
    </source>
</evidence>
<dbReference type="Proteomes" id="UP000001845">
    <property type="component" value="Chromosome"/>
</dbReference>
<accession>D5E516</accession>
<keyword evidence="3" id="KW-1185">Reference proteome</keyword>
<reference evidence="3" key="1">
    <citation type="submission" date="2010-03" db="EMBL/GenBank/DDBJ databases">
        <title>The complete genome of Mycoplasma crocodyli MP145.</title>
        <authorList>
            <person name="Glass J.I."/>
            <person name="Durkin A.S."/>
            <person name="Hostetler J."/>
            <person name="Jackson J."/>
            <person name="Johnson J."/>
            <person name="May M.A."/>
            <person name="Paralanov V."/>
            <person name="Radune D."/>
            <person name="Szczypinski B."/>
            <person name="Brown D.R."/>
        </authorList>
    </citation>
    <scope>NUCLEOTIDE SEQUENCE [LARGE SCALE GENOMIC DNA]</scope>
    <source>
        <strain evidence="3">ATCC 51981 / MP145</strain>
    </source>
</reference>
<evidence type="ECO:0000313" key="2">
    <source>
        <dbReference type="EMBL" id="ADE19702.1"/>
    </source>
</evidence>
<sequence length="108" mass="12536">MTNQQLDDKSRKRHINLLISVYNLEQEIVEKMSDEELISELNNQQDEAINNSKNPNKFWIINGLPKPKNFKTSTSTKAGWIIFIVFIIMLFVVGLTFLLLAFSKHNII</sequence>
<dbReference type="EMBL" id="CP001991">
    <property type="protein sequence ID" value="ADE19702.1"/>
    <property type="molecule type" value="Genomic_DNA"/>
</dbReference>
<dbReference type="eggNOG" id="ENOG5030TTP">
    <property type="taxonomic scope" value="Bacteria"/>
</dbReference>
<reference evidence="2 3" key="3">
    <citation type="journal article" date="2011" name="J. Bacteriol.">
        <title>Genome sequences of Mycoplasma alligatoris A21JP2T and Mycoplasma crocodyli MP145T.</title>
        <authorList>
            <person name="Brown D.R."/>
            <person name="Farmerie W.G."/>
            <person name="May M."/>
            <person name="Benders G.A."/>
            <person name="Durkin A.S."/>
            <person name="Hlavinka K."/>
            <person name="Hostetler J."/>
            <person name="Jackson J."/>
            <person name="Johnson J."/>
            <person name="Miller R.H."/>
            <person name="Paralanov V."/>
            <person name="Radune D."/>
            <person name="Szczypinski B."/>
            <person name="Glass J.I."/>
        </authorList>
    </citation>
    <scope>NUCLEOTIDE SEQUENCE [LARGE SCALE GENOMIC DNA]</scope>
    <source>
        <strain evidence="3">ATCC 51981 / MP145</strain>
    </source>
</reference>
<dbReference type="OrthoDB" id="401340at2"/>
<keyword evidence="1" id="KW-0472">Membrane</keyword>
<keyword evidence="1" id="KW-0812">Transmembrane</keyword>
<dbReference type="AlphaFoldDB" id="D5E516"/>
<dbReference type="RefSeq" id="WP_013054478.1">
    <property type="nucleotide sequence ID" value="NC_014014.1"/>
</dbReference>
<reference key="2">
    <citation type="submission" date="2010-03" db="EMBL/GenBank/DDBJ databases">
        <authorList>
            <person name="Ma Z."/>
            <person name="Wang X."/>
            <person name="Liu H."/>
        </authorList>
    </citation>
    <scope>NUCLEOTIDE SEQUENCE</scope>
    <source>
        <strain>MP145</strain>
    </source>
</reference>
<evidence type="ECO:0000256" key="1">
    <source>
        <dbReference type="SAM" id="Phobius"/>
    </source>
</evidence>
<keyword evidence="1" id="KW-1133">Transmembrane helix</keyword>
<feature type="transmembrane region" description="Helical" evidence="1">
    <location>
        <begin position="78"/>
        <end position="102"/>
    </location>
</feature>
<dbReference type="STRING" id="512564.MCRO_0205"/>
<protein>
    <submittedName>
        <fullName evidence="2">Uncharacterized protein</fullName>
    </submittedName>
</protein>
<name>D5E516_MYCCM</name>
<proteinExistence type="predicted"/>